<keyword evidence="4" id="KW-1185">Reference proteome</keyword>
<feature type="chain" id="PRO_5045482266" evidence="2">
    <location>
        <begin position="23"/>
        <end position="321"/>
    </location>
</feature>
<feature type="region of interest" description="Disordered" evidence="1">
    <location>
        <begin position="58"/>
        <end position="92"/>
    </location>
</feature>
<name>A0ABR0G8V2_9PEZI</name>
<feature type="region of interest" description="Disordered" evidence="1">
    <location>
        <begin position="109"/>
        <end position="139"/>
    </location>
</feature>
<feature type="signal peptide" evidence="2">
    <location>
        <begin position="1"/>
        <end position="22"/>
    </location>
</feature>
<gene>
    <name evidence="3" type="ORF">QC762_608991</name>
</gene>
<sequence length="321" mass="33168">MAPVFLPVWSSLFLLRAPSGLGHFGLVRRLIIRLLPPQGSQIRSGRAVPFENTNIAPQGFPVVNTNNATETKPPAKRKRQRTKKDAVPEPPAVRGDLFLDAASGLVPVSAGSKRRRGRPAVSARSVVPNAQSTPGLPLLSPAPAKHYGAGVLNGHDSVSSMIGARFASEAQSIAQSVPDLPVLAPAPPNIHGHGVLNGHDTVSSMPGAQFASEVPPALLSGNAMPNAQSSTGLTVLAPASPNNHGHGLLNGHDTVSSMLGAQFAAEAAPAVPAPSSNVAARFLNGHDTVSSMIAAQIHSGVTPTPLPDLAATMRPSPRKRR</sequence>
<reference evidence="3 4" key="1">
    <citation type="journal article" date="2023" name="bioRxiv">
        <title>High-quality genome assemblies of four members of thePodospora anserinaspecies complex.</title>
        <authorList>
            <person name="Ament-Velasquez S.L."/>
            <person name="Vogan A.A."/>
            <person name="Wallerman O."/>
            <person name="Hartmann F."/>
            <person name="Gautier V."/>
            <person name="Silar P."/>
            <person name="Giraud T."/>
            <person name="Johannesson H."/>
        </authorList>
    </citation>
    <scope>NUCLEOTIDE SEQUENCE [LARGE SCALE GENOMIC DNA]</scope>
    <source>
        <strain evidence="3 4">CBS 415.72m</strain>
    </source>
</reference>
<dbReference type="GeneID" id="87912483"/>
<feature type="region of interest" description="Disordered" evidence="1">
    <location>
        <begin position="302"/>
        <end position="321"/>
    </location>
</feature>
<accession>A0ABR0G8V2</accession>
<dbReference type="RefSeq" id="XP_062741170.1">
    <property type="nucleotide sequence ID" value="XM_062892575.1"/>
</dbReference>
<protein>
    <submittedName>
        <fullName evidence="3">Uncharacterized protein</fullName>
    </submittedName>
</protein>
<dbReference type="Proteomes" id="UP001323405">
    <property type="component" value="Unassembled WGS sequence"/>
</dbReference>
<evidence type="ECO:0000256" key="1">
    <source>
        <dbReference type="SAM" id="MobiDB-lite"/>
    </source>
</evidence>
<comment type="caution">
    <text evidence="3">The sequence shown here is derived from an EMBL/GenBank/DDBJ whole genome shotgun (WGS) entry which is preliminary data.</text>
</comment>
<evidence type="ECO:0000313" key="3">
    <source>
        <dbReference type="EMBL" id="KAK4652195.1"/>
    </source>
</evidence>
<keyword evidence="2" id="KW-0732">Signal</keyword>
<organism evidence="3 4">
    <name type="scientific">Podospora pseudocomata</name>
    <dbReference type="NCBI Taxonomy" id="2093779"/>
    <lineage>
        <taxon>Eukaryota</taxon>
        <taxon>Fungi</taxon>
        <taxon>Dikarya</taxon>
        <taxon>Ascomycota</taxon>
        <taxon>Pezizomycotina</taxon>
        <taxon>Sordariomycetes</taxon>
        <taxon>Sordariomycetidae</taxon>
        <taxon>Sordariales</taxon>
        <taxon>Podosporaceae</taxon>
        <taxon>Podospora</taxon>
    </lineage>
</organism>
<evidence type="ECO:0000313" key="4">
    <source>
        <dbReference type="Proteomes" id="UP001323405"/>
    </source>
</evidence>
<proteinExistence type="predicted"/>
<evidence type="ECO:0000256" key="2">
    <source>
        <dbReference type="SAM" id="SignalP"/>
    </source>
</evidence>
<dbReference type="EMBL" id="JAFFHA010000008">
    <property type="protein sequence ID" value="KAK4652195.1"/>
    <property type="molecule type" value="Genomic_DNA"/>
</dbReference>